<dbReference type="Proteomes" id="UP001404956">
    <property type="component" value="Unassembled WGS sequence"/>
</dbReference>
<organism evidence="2 3">
    <name type="scientific">Deinococcus aluminii</name>
    <dbReference type="NCBI Taxonomy" id="1656885"/>
    <lineage>
        <taxon>Bacteria</taxon>
        <taxon>Thermotogati</taxon>
        <taxon>Deinococcota</taxon>
        <taxon>Deinococci</taxon>
        <taxon>Deinococcales</taxon>
        <taxon>Deinococcaceae</taxon>
        <taxon>Deinococcus</taxon>
    </lineage>
</organism>
<keyword evidence="3" id="KW-1185">Reference proteome</keyword>
<protein>
    <recommendedName>
        <fullName evidence="1">PIN domain-containing protein</fullName>
    </recommendedName>
</protein>
<comment type="caution">
    <text evidence="2">The sequence shown here is derived from an EMBL/GenBank/DDBJ whole genome shotgun (WGS) entry which is preliminary data.</text>
</comment>
<evidence type="ECO:0000259" key="1">
    <source>
        <dbReference type="Pfam" id="PF10130"/>
    </source>
</evidence>
<dbReference type="InterPro" id="IPR029060">
    <property type="entry name" value="PIN-like_dom_sf"/>
</dbReference>
<reference evidence="2 3" key="1">
    <citation type="submission" date="2024-02" db="EMBL/GenBank/DDBJ databases">
        <title>Deinococcus aluminii NBRC 112889.</title>
        <authorList>
            <person name="Ichikawa N."/>
            <person name="Katano-Makiyama Y."/>
            <person name="Hidaka K."/>
        </authorList>
    </citation>
    <scope>NUCLEOTIDE SEQUENCE [LARGE SCALE GENOMIC DNA]</scope>
    <source>
        <strain evidence="2 3">NBRC 112889</strain>
    </source>
</reference>
<gene>
    <name evidence="2" type="ORF">Dalu01_03059</name>
</gene>
<dbReference type="Pfam" id="PF10130">
    <property type="entry name" value="PIN_2"/>
    <property type="match status" value="1"/>
</dbReference>
<evidence type="ECO:0000313" key="3">
    <source>
        <dbReference type="Proteomes" id="UP001404956"/>
    </source>
</evidence>
<proteinExistence type="predicted"/>
<dbReference type="SUPFAM" id="SSF88723">
    <property type="entry name" value="PIN domain-like"/>
    <property type="match status" value="1"/>
</dbReference>
<feature type="domain" description="PIN" evidence="1">
    <location>
        <begin position="4"/>
        <end position="140"/>
    </location>
</feature>
<dbReference type="RefSeq" id="WP_345456520.1">
    <property type="nucleotide sequence ID" value="NZ_BAABRV010000009.1"/>
</dbReference>
<dbReference type="InterPro" id="IPR002716">
    <property type="entry name" value="PIN_dom"/>
</dbReference>
<name>A0ABP9XH03_9DEIO</name>
<evidence type="ECO:0000313" key="2">
    <source>
        <dbReference type="EMBL" id="GAA5534648.1"/>
    </source>
</evidence>
<sequence>MLLVVDTNVLVGECLRLRRRVRLASPALDLFVTARVDDEFRYELRRRLTYLSARSNLSGPAVQNLHEEALRAYESNVTVIRPFQYEVYEMQARRRIPADPDDWPTVALALALNADIWTEDRDFFGCGLGVWRTDVLYAHLDEGGEE</sequence>
<dbReference type="EMBL" id="BAABRV010000009">
    <property type="protein sequence ID" value="GAA5534648.1"/>
    <property type="molecule type" value="Genomic_DNA"/>
</dbReference>
<accession>A0ABP9XH03</accession>